<keyword evidence="5 8" id="KW-0812">Transmembrane</keyword>
<proteinExistence type="inferred from homology"/>
<organism evidence="10 11">
    <name type="scientific">Chaetoceros tenuissimus</name>
    <dbReference type="NCBI Taxonomy" id="426638"/>
    <lineage>
        <taxon>Eukaryota</taxon>
        <taxon>Sar</taxon>
        <taxon>Stramenopiles</taxon>
        <taxon>Ochrophyta</taxon>
        <taxon>Bacillariophyta</taxon>
        <taxon>Coscinodiscophyceae</taxon>
        <taxon>Chaetocerotophycidae</taxon>
        <taxon>Chaetocerotales</taxon>
        <taxon>Chaetocerotaceae</taxon>
        <taxon>Chaetoceros</taxon>
    </lineage>
</organism>
<keyword evidence="4" id="KW-0808">Transferase</keyword>
<keyword evidence="7 8" id="KW-0472">Membrane</keyword>
<dbReference type="PANTHER" id="PTHR31595">
    <property type="entry name" value="LONG-CHAIN-ALCOHOL O-FATTY-ACYLTRANSFERASE 3-RELATED"/>
    <property type="match status" value="1"/>
</dbReference>
<dbReference type="Pfam" id="PF13813">
    <property type="entry name" value="MBOAT_2"/>
    <property type="match status" value="1"/>
</dbReference>
<dbReference type="InterPro" id="IPR044851">
    <property type="entry name" value="Wax_synthase"/>
</dbReference>
<feature type="transmembrane region" description="Helical" evidence="8">
    <location>
        <begin position="36"/>
        <end position="62"/>
    </location>
</feature>
<evidence type="ECO:0000256" key="5">
    <source>
        <dbReference type="ARBA" id="ARBA00022692"/>
    </source>
</evidence>
<keyword evidence="6 8" id="KW-1133">Transmembrane helix</keyword>
<evidence type="ECO:0000256" key="4">
    <source>
        <dbReference type="ARBA" id="ARBA00022679"/>
    </source>
</evidence>
<dbReference type="PANTHER" id="PTHR31595:SF57">
    <property type="entry name" value="OS04G0481900 PROTEIN"/>
    <property type="match status" value="1"/>
</dbReference>
<feature type="domain" description="Wax synthase" evidence="9">
    <location>
        <begin position="254"/>
        <end position="335"/>
    </location>
</feature>
<comment type="similarity">
    <text evidence="3">Belongs to the wax synthase family.</text>
</comment>
<evidence type="ECO:0000313" key="10">
    <source>
        <dbReference type="EMBL" id="GFH52794.1"/>
    </source>
</evidence>
<comment type="pathway">
    <text evidence="2">Secondary metabolite biosynthesis.</text>
</comment>
<evidence type="ECO:0000259" key="9">
    <source>
        <dbReference type="Pfam" id="PF13813"/>
    </source>
</evidence>
<feature type="transmembrane region" description="Helical" evidence="8">
    <location>
        <begin position="102"/>
        <end position="119"/>
    </location>
</feature>
<evidence type="ECO:0000256" key="2">
    <source>
        <dbReference type="ARBA" id="ARBA00005179"/>
    </source>
</evidence>
<dbReference type="GO" id="GO:0006629">
    <property type="term" value="P:lipid metabolic process"/>
    <property type="evidence" value="ECO:0007669"/>
    <property type="project" value="InterPro"/>
</dbReference>
<protein>
    <recommendedName>
        <fullName evidence="9">Wax synthase domain-containing protein</fullName>
    </recommendedName>
</protein>
<comment type="caution">
    <text evidence="10">The sequence shown here is derived from an EMBL/GenBank/DDBJ whole genome shotgun (WGS) entry which is preliminary data.</text>
</comment>
<feature type="transmembrane region" description="Helical" evidence="8">
    <location>
        <begin position="360"/>
        <end position="382"/>
    </location>
</feature>
<dbReference type="GO" id="GO:0008374">
    <property type="term" value="F:O-acyltransferase activity"/>
    <property type="evidence" value="ECO:0007669"/>
    <property type="project" value="InterPro"/>
</dbReference>
<evidence type="ECO:0000256" key="8">
    <source>
        <dbReference type="SAM" id="Phobius"/>
    </source>
</evidence>
<evidence type="ECO:0000256" key="1">
    <source>
        <dbReference type="ARBA" id="ARBA00004141"/>
    </source>
</evidence>
<evidence type="ECO:0000256" key="6">
    <source>
        <dbReference type="ARBA" id="ARBA00022989"/>
    </source>
</evidence>
<dbReference type="AlphaFoldDB" id="A0AAD3CVS8"/>
<evidence type="ECO:0000256" key="3">
    <source>
        <dbReference type="ARBA" id="ARBA00007282"/>
    </source>
</evidence>
<feature type="transmembrane region" description="Helical" evidence="8">
    <location>
        <begin position="327"/>
        <end position="348"/>
    </location>
</feature>
<dbReference type="Proteomes" id="UP001054902">
    <property type="component" value="Unassembled WGS sequence"/>
</dbReference>
<feature type="transmembrane region" description="Helical" evidence="8">
    <location>
        <begin position="298"/>
        <end position="321"/>
    </location>
</feature>
<dbReference type="EMBL" id="BLLK01000046">
    <property type="protein sequence ID" value="GFH52794.1"/>
    <property type="molecule type" value="Genomic_DNA"/>
</dbReference>
<dbReference type="GO" id="GO:0016020">
    <property type="term" value="C:membrane"/>
    <property type="evidence" value="ECO:0007669"/>
    <property type="project" value="UniProtKB-SubCell"/>
</dbReference>
<comment type="subcellular location">
    <subcellularLocation>
        <location evidence="1">Membrane</location>
        <topology evidence="1">Multi-pass membrane protein</topology>
    </subcellularLocation>
</comment>
<feature type="transmembrane region" description="Helical" evidence="8">
    <location>
        <begin position="222"/>
        <end position="247"/>
    </location>
</feature>
<evidence type="ECO:0000256" key="7">
    <source>
        <dbReference type="ARBA" id="ARBA00023136"/>
    </source>
</evidence>
<evidence type="ECO:0000313" key="11">
    <source>
        <dbReference type="Proteomes" id="UP001054902"/>
    </source>
</evidence>
<feature type="transmembrane region" description="Helical" evidence="8">
    <location>
        <begin position="71"/>
        <end position="90"/>
    </location>
</feature>
<gene>
    <name evidence="10" type="ORF">CTEN210_09270</name>
</gene>
<reference evidence="10 11" key="1">
    <citation type="journal article" date="2021" name="Sci. Rep.">
        <title>The genome of the diatom Chaetoceros tenuissimus carries an ancient integrated fragment of an extant virus.</title>
        <authorList>
            <person name="Hongo Y."/>
            <person name="Kimura K."/>
            <person name="Takaki Y."/>
            <person name="Yoshida Y."/>
            <person name="Baba S."/>
            <person name="Kobayashi G."/>
            <person name="Nagasaki K."/>
            <person name="Hano T."/>
            <person name="Tomaru Y."/>
        </authorList>
    </citation>
    <scope>NUCLEOTIDE SEQUENCE [LARGE SCALE GENOMIC DNA]</scope>
    <source>
        <strain evidence="10 11">NIES-3715</strain>
    </source>
</reference>
<accession>A0AAD3CVS8</accession>
<sequence>MRALFHDPLISDNRDPQFTFLFQEEKYGFYQMNMVFWIQLLIFVLASAISSAISWTATYYYLVIPNRGKSAIADLVAYGIIIPYTLYIPFKLIDILGVESLIIRFFGAIYPSITVFHTLEAIHGYSPKYVTESFKSYLRYNTCILEFEHELVNGKMTPKKVTIEDTLRVLRQFLILTLVLGAYSSVFAPELEWFETSVDANALGFDINLAHFGDVKLLCNNFIGALFMQLTLYTFLAAFSTLLQLIFRVKTNAPMKNPLFESESIADFWGNRWNMVIHGALKRGVFKPVYRATSRRTIALLSAFIASGFLHEYLLLIMYYKTDANCAIGMNLIFFAWNAMTMFIEVLVQDFRIVKSIKKALPKPIISMLVVMSALPCAHFFLHPYMKPAPFLEHIMIGFPVIKQI</sequence>
<keyword evidence="11" id="KW-1185">Reference proteome</keyword>
<dbReference type="InterPro" id="IPR032805">
    <property type="entry name" value="Wax_synthase_dom"/>
</dbReference>
<name>A0AAD3CVS8_9STRA</name>